<keyword evidence="3" id="KW-1185">Reference proteome</keyword>
<evidence type="ECO:0000313" key="4">
    <source>
        <dbReference type="WBParaSite" id="HPLM_0001717801-mRNA-1"/>
    </source>
</evidence>
<protein>
    <submittedName>
        <fullName evidence="2 4">Uncharacterized protein</fullName>
    </submittedName>
</protein>
<accession>A0A0N4WZ40</accession>
<feature type="compositionally biased region" description="Acidic residues" evidence="1">
    <location>
        <begin position="12"/>
        <end position="39"/>
    </location>
</feature>
<evidence type="ECO:0000313" key="2">
    <source>
        <dbReference type="EMBL" id="VDO63742.1"/>
    </source>
</evidence>
<dbReference type="Proteomes" id="UP000268014">
    <property type="component" value="Unassembled WGS sequence"/>
</dbReference>
<gene>
    <name evidence="2" type="ORF">HPLM_LOCUS17170</name>
</gene>
<dbReference type="AlphaFoldDB" id="A0A0N4WZ40"/>
<reference evidence="2 3" key="2">
    <citation type="submission" date="2018-11" db="EMBL/GenBank/DDBJ databases">
        <authorList>
            <consortium name="Pathogen Informatics"/>
        </authorList>
    </citation>
    <scope>NUCLEOTIDE SEQUENCE [LARGE SCALE GENOMIC DNA]</scope>
    <source>
        <strain evidence="2 3">MHpl1</strain>
    </source>
</reference>
<dbReference type="WBParaSite" id="HPLM_0001717801-mRNA-1">
    <property type="protein sequence ID" value="HPLM_0001717801-mRNA-1"/>
    <property type="gene ID" value="HPLM_0001717801"/>
</dbReference>
<proteinExistence type="predicted"/>
<feature type="region of interest" description="Disordered" evidence="1">
    <location>
        <begin position="1"/>
        <end position="39"/>
    </location>
</feature>
<reference evidence="4" key="1">
    <citation type="submission" date="2017-02" db="UniProtKB">
        <authorList>
            <consortium name="WormBaseParasite"/>
        </authorList>
    </citation>
    <scope>IDENTIFICATION</scope>
</reference>
<dbReference type="EMBL" id="UZAF01019804">
    <property type="protein sequence ID" value="VDO63742.1"/>
    <property type="molecule type" value="Genomic_DNA"/>
</dbReference>
<evidence type="ECO:0000313" key="3">
    <source>
        <dbReference type="Proteomes" id="UP000268014"/>
    </source>
</evidence>
<sequence length="39" mass="4410">MYPWSTIHQEDLSDDSAFEGGSEDEESSENIEEDEDASE</sequence>
<organism evidence="4">
    <name type="scientific">Haemonchus placei</name>
    <name type="common">Barber's pole worm</name>
    <dbReference type="NCBI Taxonomy" id="6290"/>
    <lineage>
        <taxon>Eukaryota</taxon>
        <taxon>Metazoa</taxon>
        <taxon>Ecdysozoa</taxon>
        <taxon>Nematoda</taxon>
        <taxon>Chromadorea</taxon>
        <taxon>Rhabditida</taxon>
        <taxon>Rhabditina</taxon>
        <taxon>Rhabditomorpha</taxon>
        <taxon>Strongyloidea</taxon>
        <taxon>Trichostrongylidae</taxon>
        <taxon>Haemonchus</taxon>
    </lineage>
</organism>
<name>A0A0N4WZ40_HAEPC</name>
<evidence type="ECO:0000256" key="1">
    <source>
        <dbReference type="SAM" id="MobiDB-lite"/>
    </source>
</evidence>